<gene>
    <name evidence="2" type="ORF">B4082_3543</name>
</gene>
<evidence type="ECO:0000313" key="2">
    <source>
        <dbReference type="EMBL" id="KZD32319.1"/>
    </source>
</evidence>
<reference evidence="2 3" key="1">
    <citation type="submission" date="2015-09" db="EMBL/GenBank/DDBJ databases">
        <title>Bacillus cereus food isolates.</title>
        <authorList>
            <person name="Boekhorst J."/>
        </authorList>
    </citation>
    <scope>NUCLEOTIDE SEQUENCE [LARGE SCALE GENOMIC DNA]</scope>
    <source>
        <strain evidence="2 3">B4082</strain>
    </source>
</reference>
<accession>A0A164E4H3</accession>
<dbReference type="AlphaFoldDB" id="A0A164E4H3"/>
<dbReference type="RefSeq" id="WP_063223513.1">
    <property type="nucleotide sequence ID" value="NZ_LJKA01000051.1"/>
</dbReference>
<proteinExistence type="predicted"/>
<protein>
    <recommendedName>
        <fullName evidence="4">Transporter</fullName>
    </recommendedName>
</protein>
<evidence type="ECO:0000256" key="1">
    <source>
        <dbReference type="SAM" id="MobiDB-lite"/>
    </source>
</evidence>
<organism evidence="2 3">
    <name type="scientific">Bacillus cereus</name>
    <dbReference type="NCBI Taxonomy" id="1396"/>
    <lineage>
        <taxon>Bacteria</taxon>
        <taxon>Bacillati</taxon>
        <taxon>Bacillota</taxon>
        <taxon>Bacilli</taxon>
        <taxon>Bacillales</taxon>
        <taxon>Bacillaceae</taxon>
        <taxon>Bacillus</taxon>
        <taxon>Bacillus cereus group</taxon>
    </lineage>
</organism>
<name>A0A164E4H3_BACCE</name>
<feature type="region of interest" description="Disordered" evidence="1">
    <location>
        <begin position="24"/>
        <end position="63"/>
    </location>
</feature>
<comment type="caution">
    <text evidence="2">The sequence shown here is derived from an EMBL/GenBank/DDBJ whole genome shotgun (WGS) entry which is preliminary data.</text>
</comment>
<evidence type="ECO:0000313" key="3">
    <source>
        <dbReference type="Proteomes" id="UP000076501"/>
    </source>
</evidence>
<feature type="compositionally biased region" description="Basic and acidic residues" evidence="1">
    <location>
        <begin position="29"/>
        <end position="39"/>
    </location>
</feature>
<dbReference type="PATRIC" id="fig|1396.539.peg.2666"/>
<sequence>MYNQQNYPYDQAMYYQPQNYGYESTNEVRNMEQEDYRPDDAEDAPTSPPPSQAPSLPSTFASPAQAGNMKSWMCNCLGRWGYLRLHRPGPFGRDLWFFPTEVRRNGVSGYTWQGGRRRKVSYRYQQISNFMCFTFFIFQYTK</sequence>
<evidence type="ECO:0008006" key="4">
    <source>
        <dbReference type="Google" id="ProtNLM"/>
    </source>
</evidence>
<dbReference type="EMBL" id="LJKA01000051">
    <property type="protein sequence ID" value="KZD32319.1"/>
    <property type="molecule type" value="Genomic_DNA"/>
</dbReference>
<dbReference type="Proteomes" id="UP000076501">
    <property type="component" value="Unassembled WGS sequence"/>
</dbReference>